<evidence type="ECO:0000313" key="4">
    <source>
        <dbReference type="EMBL" id="SPH22641.1"/>
    </source>
</evidence>
<dbReference type="InterPro" id="IPR036388">
    <property type="entry name" value="WH-like_DNA-bd_sf"/>
</dbReference>
<dbReference type="GO" id="GO:0000160">
    <property type="term" value="P:phosphorelay signal transduction system"/>
    <property type="evidence" value="ECO:0007669"/>
    <property type="project" value="InterPro"/>
</dbReference>
<dbReference type="Pfam" id="PF00486">
    <property type="entry name" value="Trans_reg_C"/>
    <property type="match status" value="1"/>
</dbReference>
<dbReference type="PANTHER" id="PTHR12558">
    <property type="entry name" value="CELL DIVISION CYCLE 16,23,27"/>
    <property type="match status" value="1"/>
</dbReference>
<dbReference type="SMART" id="SM00862">
    <property type="entry name" value="Trans_reg_C"/>
    <property type="match status" value="1"/>
</dbReference>
<dbReference type="Gene3D" id="3.40.50.10070">
    <property type="entry name" value="TolB, N-terminal domain"/>
    <property type="match status" value="1"/>
</dbReference>
<feature type="DNA-binding region" description="OmpR/PhoB-type" evidence="2">
    <location>
        <begin position="7"/>
        <end position="104"/>
    </location>
</feature>
<dbReference type="SUPFAM" id="SSF46894">
    <property type="entry name" value="C-terminal effector domain of the bipartite response regulators"/>
    <property type="match status" value="1"/>
</dbReference>
<dbReference type="CDD" id="cd00383">
    <property type="entry name" value="trans_reg_C"/>
    <property type="match status" value="1"/>
</dbReference>
<dbReference type="InterPro" id="IPR019734">
    <property type="entry name" value="TPR_rpt"/>
</dbReference>
<name>A0A2R8BHZ1_9RHOB</name>
<dbReference type="InterPro" id="IPR016032">
    <property type="entry name" value="Sig_transdc_resp-reg_C-effctor"/>
</dbReference>
<dbReference type="InterPro" id="IPR029787">
    <property type="entry name" value="Nucleotide_cyclase"/>
</dbReference>
<sequence>MDKDPSHIVLSLGDATYERQSGQLRDVNGAEITLRPQSAAMLKLLASRVGETVTKDALIDEVWSGLSVTDDSIVQCIADIRRNIGDKTRQILRTVPKKGYCLSALEKEVAVAPLASAPHAQHDTVVSVLAFARRVGATLHIACGTADNAAVFHADMAQFAAGQGLTIATKGPDWIEIACESAMAASAFALLAVASRPLRIGIDMGSPQDMPPHRARHLAALAHAGDIMISGEVTQFLTAGLDCDILDIGDCVLPDIEERTRCYKIFDRTQTPGAASVVNREDLLPTIAIIPFKARNPDPQAAVLGEVLAEDVISLLSRSLEINVISRLSSTKFAQRDASLAEIGKLLGTNYVLSGRHMARGGKLEVHAELAEVSTGRILWADAETCDVDQSYSAPDIIEWIVARVQKAIYTRAVMQVRQQPLPTLESYTLLMSAVALMHRLSPDDFFKAKVLLEALMERAPNQAAPIAWMARWHVLRVQQGQSPDPGTEAEPALDLTKRALDLDPDNVLALVSEGMVLTNLKRQLHDAEERYNRALDISPNDAVGRLLRGTMFAFRGEGQDAIRDTEHSLRLTPLDPLKFFFLSLTATAYLTAGQNEKALELAELSLRANSTHTSTLRVKGVAQMRLNRVKEARETGVKLMKLQPNLRVSDWLRLSPTRDYAWGQELGNTMKEIGIPE</sequence>
<dbReference type="InterPro" id="IPR011990">
    <property type="entry name" value="TPR-like_helical_dom_sf"/>
</dbReference>
<dbReference type="Gene3D" id="1.25.40.10">
    <property type="entry name" value="Tetratricopeptide repeat domain"/>
    <property type="match status" value="1"/>
</dbReference>
<dbReference type="PANTHER" id="PTHR12558:SF33">
    <property type="entry name" value="BLL7664 PROTEIN"/>
    <property type="match status" value="1"/>
</dbReference>
<dbReference type="Gene3D" id="1.10.10.10">
    <property type="entry name" value="Winged helix-like DNA-binding domain superfamily/Winged helix DNA-binding domain"/>
    <property type="match status" value="1"/>
</dbReference>
<reference evidence="4 5" key="1">
    <citation type="submission" date="2018-03" db="EMBL/GenBank/DDBJ databases">
        <authorList>
            <person name="Keele B.F."/>
        </authorList>
    </citation>
    <scope>NUCLEOTIDE SEQUENCE [LARGE SCALE GENOMIC DNA]</scope>
    <source>
        <strain evidence="4 5">CECT 8599</strain>
    </source>
</reference>
<dbReference type="GO" id="GO:0006355">
    <property type="term" value="P:regulation of DNA-templated transcription"/>
    <property type="evidence" value="ECO:0007669"/>
    <property type="project" value="InterPro"/>
</dbReference>
<gene>
    <name evidence="4" type="primary">cadC</name>
    <name evidence="4" type="ORF">ASD8599_03383</name>
</gene>
<evidence type="ECO:0000313" key="5">
    <source>
        <dbReference type="Proteomes" id="UP000244880"/>
    </source>
</evidence>
<dbReference type="SMART" id="SM00028">
    <property type="entry name" value="TPR"/>
    <property type="match status" value="4"/>
</dbReference>
<proteinExistence type="predicted"/>
<keyword evidence="1 2" id="KW-0238">DNA-binding</keyword>
<evidence type="ECO:0000256" key="2">
    <source>
        <dbReference type="PROSITE-ProRule" id="PRU01091"/>
    </source>
</evidence>
<evidence type="ECO:0000256" key="1">
    <source>
        <dbReference type="ARBA" id="ARBA00023125"/>
    </source>
</evidence>
<dbReference type="GO" id="GO:0003677">
    <property type="term" value="F:DNA binding"/>
    <property type="evidence" value="ECO:0007669"/>
    <property type="project" value="UniProtKB-UniRule"/>
</dbReference>
<dbReference type="SUPFAM" id="SSF55073">
    <property type="entry name" value="Nucleotide cyclase"/>
    <property type="match status" value="1"/>
</dbReference>
<dbReference type="AlphaFoldDB" id="A0A2R8BHZ1"/>
<dbReference type="Proteomes" id="UP000244880">
    <property type="component" value="Unassembled WGS sequence"/>
</dbReference>
<accession>A0A2R8BHZ1</accession>
<dbReference type="EMBL" id="OMOR01000001">
    <property type="protein sequence ID" value="SPH22641.1"/>
    <property type="molecule type" value="Genomic_DNA"/>
</dbReference>
<feature type="domain" description="OmpR/PhoB-type" evidence="3">
    <location>
        <begin position="7"/>
        <end position="104"/>
    </location>
</feature>
<organism evidence="4 5">
    <name type="scientific">Ascidiaceihabitans donghaensis</name>
    <dbReference type="NCBI Taxonomy" id="1510460"/>
    <lineage>
        <taxon>Bacteria</taxon>
        <taxon>Pseudomonadati</taxon>
        <taxon>Pseudomonadota</taxon>
        <taxon>Alphaproteobacteria</taxon>
        <taxon>Rhodobacterales</taxon>
        <taxon>Paracoccaceae</taxon>
        <taxon>Ascidiaceihabitans</taxon>
    </lineage>
</organism>
<dbReference type="PROSITE" id="PS51755">
    <property type="entry name" value="OMPR_PHOB"/>
    <property type="match status" value="1"/>
</dbReference>
<protein>
    <submittedName>
        <fullName evidence="4">Transcriptional activator CadC</fullName>
    </submittedName>
</protein>
<keyword evidence="5" id="KW-1185">Reference proteome</keyword>
<dbReference type="SUPFAM" id="SSF48452">
    <property type="entry name" value="TPR-like"/>
    <property type="match status" value="1"/>
</dbReference>
<evidence type="ECO:0000259" key="3">
    <source>
        <dbReference type="PROSITE" id="PS51755"/>
    </source>
</evidence>
<dbReference type="InterPro" id="IPR001867">
    <property type="entry name" value="OmpR/PhoB-type_DNA-bd"/>
</dbReference>